<dbReference type="PANTHER" id="PTHR30572:SF4">
    <property type="entry name" value="ABC TRANSPORTER PERMEASE YTRF"/>
    <property type="match status" value="1"/>
</dbReference>
<evidence type="ECO:0000256" key="7">
    <source>
        <dbReference type="SAM" id="MobiDB-lite"/>
    </source>
</evidence>
<dbReference type="InterPro" id="IPR050250">
    <property type="entry name" value="Macrolide_Exporter_MacB"/>
</dbReference>
<dbReference type="Pfam" id="PF12704">
    <property type="entry name" value="MacB_PCD"/>
    <property type="match status" value="1"/>
</dbReference>
<evidence type="ECO:0000256" key="8">
    <source>
        <dbReference type="SAM" id="Phobius"/>
    </source>
</evidence>
<feature type="transmembrane region" description="Helical" evidence="8">
    <location>
        <begin position="446"/>
        <end position="467"/>
    </location>
</feature>
<gene>
    <name evidence="11" type="ORF">ACFOUR_11555</name>
</gene>
<feature type="region of interest" description="Disordered" evidence="7">
    <location>
        <begin position="207"/>
        <end position="288"/>
    </location>
</feature>
<evidence type="ECO:0000256" key="5">
    <source>
        <dbReference type="ARBA" id="ARBA00023136"/>
    </source>
</evidence>
<comment type="subcellular location">
    <subcellularLocation>
        <location evidence="1">Cell membrane</location>
        <topology evidence="1">Multi-pass membrane protein</topology>
    </subcellularLocation>
</comment>
<feature type="transmembrane region" description="Helical" evidence="8">
    <location>
        <begin position="21"/>
        <end position="45"/>
    </location>
</feature>
<dbReference type="Proteomes" id="UP001595846">
    <property type="component" value="Unassembled WGS sequence"/>
</dbReference>
<evidence type="ECO:0000256" key="4">
    <source>
        <dbReference type="ARBA" id="ARBA00022989"/>
    </source>
</evidence>
<evidence type="ECO:0000256" key="2">
    <source>
        <dbReference type="ARBA" id="ARBA00022475"/>
    </source>
</evidence>
<dbReference type="RefSeq" id="WP_256533604.1">
    <property type="nucleotide sequence ID" value="NZ_CP101824.1"/>
</dbReference>
<keyword evidence="2" id="KW-1003">Cell membrane</keyword>
<evidence type="ECO:0000256" key="1">
    <source>
        <dbReference type="ARBA" id="ARBA00004651"/>
    </source>
</evidence>
<reference evidence="11 12" key="1">
    <citation type="journal article" date="2019" name="Int. J. Syst. Evol. Microbiol.">
        <title>The Global Catalogue of Microorganisms (GCM) 10K type strain sequencing project: providing services to taxonomists for standard genome sequencing and annotation.</title>
        <authorList>
            <consortium name="The Broad Institute Genomics Platform"/>
            <consortium name="The Broad Institute Genome Sequencing Center for Infectious Disease"/>
            <person name="Wu L."/>
            <person name="Ma J."/>
        </authorList>
    </citation>
    <scope>NUCLEOTIDE SEQUENCE [LARGE SCALE GENOMIC DNA]</scope>
    <source>
        <strain evidence="11 12">IBRC-M 10256</strain>
    </source>
</reference>
<protein>
    <submittedName>
        <fullName evidence="11">ABC transporter permease</fullName>
    </submittedName>
</protein>
<feature type="domain" description="ABC3 transporter permease C-terminal" evidence="9">
    <location>
        <begin position="362"/>
        <end position="474"/>
    </location>
</feature>
<name>A0ABD5NPY3_9EURY</name>
<evidence type="ECO:0000259" key="9">
    <source>
        <dbReference type="Pfam" id="PF02687"/>
    </source>
</evidence>
<keyword evidence="3 8" id="KW-0812">Transmembrane</keyword>
<dbReference type="GeneID" id="73902735"/>
<organism evidence="11 12">
    <name type="scientific">Halovivax cerinus</name>
    <dbReference type="NCBI Taxonomy" id="1487865"/>
    <lineage>
        <taxon>Archaea</taxon>
        <taxon>Methanobacteriati</taxon>
        <taxon>Methanobacteriota</taxon>
        <taxon>Stenosarchaea group</taxon>
        <taxon>Halobacteria</taxon>
        <taxon>Halobacteriales</taxon>
        <taxon>Natrialbaceae</taxon>
        <taxon>Halovivax</taxon>
    </lineage>
</organism>
<sequence>MKPLALLRLAWRSIAGHRLRSALTTLGVIIGVAAVIAFVTLGASLQAGIVGDISPDDQRNVYGWAADPGTEGGPLAGAQPVVSEADLAALEERDGIEAAYGYAPLGTQAVASGDSVVPLGDGAFATGPTYVRESDIETGRQFEPGESEAVVNPAVAGAFESNVSVGDELTLVFQGGETRTVTVVGITDTSEGLSPFEGFGQSPRLYVPTDPFYAGADSAADEESDGNESASDETADGNASATDGPTGENESAGGSEADGNASAPEEDDPDNESGDGGDTEGGTGGLSAGTRYTAIVVEAPSADDAAVDRAREQARSYLESDASDASALLASGELEIILQTSTQLLQQVQDILDLLQNFIVGVAAISLLVGSIGIANIMLVSVTERTREIGIMKAVGAQNRDVLGLFLMEAIVLGVIGAILGTALGLATGYLGAWYIDLPLIYPLEYVALAIAVGIGVGVLSGLYPAWKAARTDPIDALRYE</sequence>
<keyword evidence="5 8" id="KW-0472">Membrane</keyword>
<dbReference type="AlphaFoldDB" id="A0ABD5NPY3"/>
<feature type="compositionally biased region" description="Acidic residues" evidence="7">
    <location>
        <begin position="219"/>
        <end position="235"/>
    </location>
</feature>
<dbReference type="GO" id="GO:0005886">
    <property type="term" value="C:plasma membrane"/>
    <property type="evidence" value="ECO:0007669"/>
    <property type="project" value="UniProtKB-SubCell"/>
</dbReference>
<evidence type="ECO:0000313" key="11">
    <source>
        <dbReference type="EMBL" id="MFC3958999.1"/>
    </source>
</evidence>
<feature type="domain" description="MacB-like periplasmic core" evidence="10">
    <location>
        <begin position="21"/>
        <end position="213"/>
    </location>
</feature>
<evidence type="ECO:0000259" key="10">
    <source>
        <dbReference type="Pfam" id="PF12704"/>
    </source>
</evidence>
<evidence type="ECO:0000256" key="6">
    <source>
        <dbReference type="ARBA" id="ARBA00038076"/>
    </source>
</evidence>
<dbReference type="InterPro" id="IPR025857">
    <property type="entry name" value="MacB_PCD"/>
</dbReference>
<dbReference type="EMBL" id="JBHSAQ010000010">
    <property type="protein sequence ID" value="MFC3958999.1"/>
    <property type="molecule type" value="Genomic_DNA"/>
</dbReference>
<comment type="caution">
    <text evidence="11">The sequence shown here is derived from an EMBL/GenBank/DDBJ whole genome shotgun (WGS) entry which is preliminary data.</text>
</comment>
<dbReference type="InterPro" id="IPR003838">
    <property type="entry name" value="ABC3_permease_C"/>
</dbReference>
<feature type="transmembrane region" description="Helical" evidence="8">
    <location>
        <begin position="358"/>
        <end position="382"/>
    </location>
</feature>
<proteinExistence type="inferred from homology"/>
<evidence type="ECO:0000313" key="12">
    <source>
        <dbReference type="Proteomes" id="UP001595846"/>
    </source>
</evidence>
<comment type="similarity">
    <text evidence="6">Belongs to the ABC-4 integral membrane protein family.</text>
</comment>
<accession>A0ABD5NPY3</accession>
<keyword evidence="4 8" id="KW-1133">Transmembrane helix</keyword>
<feature type="transmembrane region" description="Helical" evidence="8">
    <location>
        <begin position="402"/>
        <end position="426"/>
    </location>
</feature>
<dbReference type="Pfam" id="PF02687">
    <property type="entry name" value="FtsX"/>
    <property type="match status" value="1"/>
</dbReference>
<evidence type="ECO:0000256" key="3">
    <source>
        <dbReference type="ARBA" id="ARBA00022692"/>
    </source>
</evidence>
<dbReference type="PANTHER" id="PTHR30572">
    <property type="entry name" value="MEMBRANE COMPONENT OF TRANSPORTER-RELATED"/>
    <property type="match status" value="1"/>
</dbReference>
<keyword evidence="12" id="KW-1185">Reference proteome</keyword>
<feature type="compositionally biased region" description="Acidic residues" evidence="7">
    <location>
        <begin position="264"/>
        <end position="278"/>
    </location>
</feature>